<dbReference type="OrthoDB" id="62952at2759"/>
<keyword evidence="3" id="KW-1185">Reference proteome</keyword>
<dbReference type="EMBL" id="ML993612">
    <property type="protein sequence ID" value="KAF2162642.1"/>
    <property type="molecule type" value="Genomic_DNA"/>
</dbReference>
<dbReference type="Proteomes" id="UP000799537">
    <property type="component" value="Unassembled WGS sequence"/>
</dbReference>
<name>A0A6A6C9S3_ZASCE</name>
<dbReference type="AlphaFoldDB" id="A0A6A6C9S3"/>
<protein>
    <recommendedName>
        <fullName evidence="1">2EXR domain-containing protein</fullName>
    </recommendedName>
</protein>
<dbReference type="PANTHER" id="PTHR42085:SF8">
    <property type="entry name" value="F-BOX DOMAIN-CONTAINING PROTEIN"/>
    <property type="match status" value="1"/>
</dbReference>
<accession>A0A6A6C9S3</accession>
<reference evidence="2" key="1">
    <citation type="journal article" date="2020" name="Stud. Mycol.">
        <title>101 Dothideomycetes genomes: a test case for predicting lifestyles and emergence of pathogens.</title>
        <authorList>
            <person name="Haridas S."/>
            <person name="Albert R."/>
            <person name="Binder M."/>
            <person name="Bloem J."/>
            <person name="Labutti K."/>
            <person name="Salamov A."/>
            <person name="Andreopoulos B."/>
            <person name="Baker S."/>
            <person name="Barry K."/>
            <person name="Bills G."/>
            <person name="Bluhm B."/>
            <person name="Cannon C."/>
            <person name="Castanera R."/>
            <person name="Culley D."/>
            <person name="Daum C."/>
            <person name="Ezra D."/>
            <person name="Gonzalez J."/>
            <person name="Henrissat B."/>
            <person name="Kuo A."/>
            <person name="Liang C."/>
            <person name="Lipzen A."/>
            <person name="Lutzoni F."/>
            <person name="Magnuson J."/>
            <person name="Mondo S."/>
            <person name="Nolan M."/>
            <person name="Ohm R."/>
            <person name="Pangilinan J."/>
            <person name="Park H.-J."/>
            <person name="Ramirez L."/>
            <person name="Alfaro M."/>
            <person name="Sun H."/>
            <person name="Tritt A."/>
            <person name="Yoshinaga Y."/>
            <person name="Zwiers L.-H."/>
            <person name="Turgeon B."/>
            <person name="Goodwin S."/>
            <person name="Spatafora J."/>
            <person name="Crous P."/>
            <person name="Grigoriev I."/>
        </authorList>
    </citation>
    <scope>NUCLEOTIDE SEQUENCE</scope>
    <source>
        <strain evidence="2">ATCC 36951</strain>
    </source>
</reference>
<dbReference type="RefSeq" id="XP_033663531.1">
    <property type="nucleotide sequence ID" value="XM_033808319.1"/>
</dbReference>
<evidence type="ECO:0000259" key="1">
    <source>
        <dbReference type="Pfam" id="PF20150"/>
    </source>
</evidence>
<organism evidence="2 3">
    <name type="scientific">Zasmidium cellare ATCC 36951</name>
    <dbReference type="NCBI Taxonomy" id="1080233"/>
    <lineage>
        <taxon>Eukaryota</taxon>
        <taxon>Fungi</taxon>
        <taxon>Dikarya</taxon>
        <taxon>Ascomycota</taxon>
        <taxon>Pezizomycotina</taxon>
        <taxon>Dothideomycetes</taxon>
        <taxon>Dothideomycetidae</taxon>
        <taxon>Mycosphaerellales</taxon>
        <taxon>Mycosphaerellaceae</taxon>
        <taxon>Zasmidium</taxon>
    </lineage>
</organism>
<dbReference type="PANTHER" id="PTHR42085">
    <property type="entry name" value="F-BOX DOMAIN-CONTAINING PROTEIN"/>
    <property type="match status" value="1"/>
</dbReference>
<evidence type="ECO:0000313" key="3">
    <source>
        <dbReference type="Proteomes" id="UP000799537"/>
    </source>
</evidence>
<gene>
    <name evidence="2" type="ORF">M409DRAFT_26883</name>
</gene>
<proteinExistence type="predicted"/>
<dbReference type="InterPro" id="IPR038883">
    <property type="entry name" value="AN11006-like"/>
</dbReference>
<dbReference type="GeneID" id="54561591"/>
<dbReference type="Pfam" id="PF20150">
    <property type="entry name" value="2EXR"/>
    <property type="match status" value="1"/>
</dbReference>
<dbReference type="InterPro" id="IPR045518">
    <property type="entry name" value="2EXR"/>
</dbReference>
<evidence type="ECO:0000313" key="2">
    <source>
        <dbReference type="EMBL" id="KAF2162642.1"/>
    </source>
</evidence>
<sequence>MATTIHTNRLLTLPPELRNKVYTLTLIQPTAIQISERSTAPSTAAQGATLHYNRLIEPALLFSCRQIRFEALPIFYGENVFFTALKDAIAPWLLAIGPAKAGMVRHVWGFRPSRYFDYAWAKGLAGGIERELAKAGCGLGGGVFRMPFGCERFPGKVFWTSGEADVVFVSEEGCIGHARGAFRVKGGVDGAVDFIPVKAVDG</sequence>
<feature type="domain" description="2EXR" evidence="1">
    <location>
        <begin position="13"/>
        <end position="76"/>
    </location>
</feature>